<evidence type="ECO:0000313" key="4">
    <source>
        <dbReference type="Proteomes" id="UP000759131"/>
    </source>
</evidence>
<dbReference type="Gene3D" id="3.80.10.10">
    <property type="entry name" value="Ribonuclease Inhibitor"/>
    <property type="match status" value="1"/>
</dbReference>
<dbReference type="Pfam" id="PF00646">
    <property type="entry name" value="F-box"/>
    <property type="match status" value="1"/>
</dbReference>
<gene>
    <name evidence="3" type="ORF">OSB1V03_LOCUS9821</name>
</gene>
<feature type="domain" description="F-box" evidence="2">
    <location>
        <begin position="37"/>
        <end position="66"/>
    </location>
</feature>
<dbReference type="AlphaFoldDB" id="A0A7R9KU83"/>
<name>A0A7R9KU83_9ACAR</name>
<dbReference type="EMBL" id="CAJPIZ010006810">
    <property type="protein sequence ID" value="CAG2109834.1"/>
    <property type="molecule type" value="Genomic_DNA"/>
</dbReference>
<evidence type="ECO:0000313" key="3">
    <source>
        <dbReference type="EMBL" id="CAD7629404.1"/>
    </source>
</evidence>
<dbReference type="InterPro" id="IPR001810">
    <property type="entry name" value="F-box_dom"/>
</dbReference>
<protein>
    <recommendedName>
        <fullName evidence="2">F-box domain-containing protein</fullName>
    </recommendedName>
</protein>
<evidence type="ECO:0000259" key="2">
    <source>
        <dbReference type="Pfam" id="PF00646"/>
    </source>
</evidence>
<evidence type="ECO:0000256" key="1">
    <source>
        <dbReference type="SAM" id="MobiDB-lite"/>
    </source>
</evidence>
<dbReference type="SUPFAM" id="SSF52047">
    <property type="entry name" value="RNI-like"/>
    <property type="match status" value="1"/>
</dbReference>
<dbReference type="OrthoDB" id="6532759at2759"/>
<feature type="non-terminal residue" evidence="3">
    <location>
        <position position="1"/>
    </location>
</feature>
<feature type="region of interest" description="Disordered" evidence="1">
    <location>
        <begin position="1"/>
        <end position="22"/>
    </location>
</feature>
<organism evidence="3">
    <name type="scientific">Medioppia subpectinata</name>
    <dbReference type="NCBI Taxonomy" id="1979941"/>
    <lineage>
        <taxon>Eukaryota</taxon>
        <taxon>Metazoa</taxon>
        <taxon>Ecdysozoa</taxon>
        <taxon>Arthropoda</taxon>
        <taxon>Chelicerata</taxon>
        <taxon>Arachnida</taxon>
        <taxon>Acari</taxon>
        <taxon>Acariformes</taxon>
        <taxon>Sarcoptiformes</taxon>
        <taxon>Oribatida</taxon>
        <taxon>Brachypylina</taxon>
        <taxon>Oppioidea</taxon>
        <taxon>Oppiidae</taxon>
        <taxon>Medioppia</taxon>
    </lineage>
</organism>
<dbReference type="SUPFAM" id="SSF81383">
    <property type="entry name" value="F-box domain"/>
    <property type="match status" value="1"/>
</dbReference>
<reference evidence="3" key="1">
    <citation type="submission" date="2020-11" db="EMBL/GenBank/DDBJ databases">
        <authorList>
            <person name="Tran Van P."/>
        </authorList>
    </citation>
    <scope>NUCLEOTIDE SEQUENCE</scope>
</reference>
<dbReference type="Proteomes" id="UP000759131">
    <property type="component" value="Unassembled WGS sequence"/>
</dbReference>
<keyword evidence="4" id="KW-1185">Reference proteome</keyword>
<sequence>MAQQKKQMMASLETTDDGERDQRKEIYAKNSMDRFGDDMCALILSYLSLEDRFRLECVSKQFQRTVFGSVVDITLNYRLIRKLLNETTIKTQLLTTIGIKCPKIQTIDCQMGAEYEKHISEVLAIFRDNYLNLREIYCNLWPNCEQTMLTIGPLVTRINVYDNTNDTQSLTHCHRLSHLFVSRLSQVFDTSGQLMAKNLNKFELYSYSDEDYHRLSAFVAHNESLKCLNVNNNIRVSEESLTRLSAQLSRLTQLRRLRLALNITGAQTSLTDCLHAIGVNCKQLQRLSLHLSHTDSHGFNHKTLDSLRFCHRLKRLELRIAATNDEISLDPLRHCKGLMHLELDLLKMTANVLKDLHIKCPRLQYLFIEGSNHFIDTDFKTQLSHISRLPALQMLVIDCNPCTDLSYNDFNDLLSRSPKLKTIKANQSSN</sequence>
<dbReference type="InterPro" id="IPR036047">
    <property type="entry name" value="F-box-like_dom_sf"/>
</dbReference>
<accession>A0A7R9KU83</accession>
<dbReference type="InterPro" id="IPR032675">
    <property type="entry name" value="LRR_dom_sf"/>
</dbReference>
<proteinExistence type="predicted"/>
<dbReference type="EMBL" id="OC861385">
    <property type="protein sequence ID" value="CAD7629404.1"/>
    <property type="molecule type" value="Genomic_DNA"/>
</dbReference>